<comment type="caution">
    <text evidence="3">The sequence shown here is derived from an EMBL/GenBank/DDBJ whole genome shotgun (WGS) entry which is preliminary data.</text>
</comment>
<keyword evidence="1" id="KW-0812">Transmembrane</keyword>
<organism evidence="3 4">
    <name type="scientific">Luteibacter jiangsuensis</name>
    <dbReference type="NCBI Taxonomy" id="637577"/>
    <lineage>
        <taxon>Bacteria</taxon>
        <taxon>Pseudomonadati</taxon>
        <taxon>Pseudomonadota</taxon>
        <taxon>Gammaproteobacteria</taxon>
        <taxon>Lysobacterales</taxon>
        <taxon>Rhodanobacteraceae</taxon>
        <taxon>Luteibacter</taxon>
    </lineage>
</organism>
<dbReference type="InterPro" id="IPR014729">
    <property type="entry name" value="Rossmann-like_a/b/a_fold"/>
</dbReference>
<accession>A0ABX0PYC4</accession>
<keyword evidence="1" id="KW-0472">Membrane</keyword>
<dbReference type="CDD" id="cd06259">
    <property type="entry name" value="YdcF-like"/>
    <property type="match status" value="1"/>
</dbReference>
<evidence type="ECO:0000313" key="4">
    <source>
        <dbReference type="Proteomes" id="UP001429601"/>
    </source>
</evidence>
<proteinExistence type="predicted"/>
<dbReference type="InterPro" id="IPR051599">
    <property type="entry name" value="Cell_Envelope_Assoc"/>
</dbReference>
<evidence type="ECO:0000259" key="2">
    <source>
        <dbReference type="Pfam" id="PF02698"/>
    </source>
</evidence>
<dbReference type="Gene3D" id="3.40.50.620">
    <property type="entry name" value="HUPs"/>
    <property type="match status" value="1"/>
</dbReference>
<dbReference type="PANTHER" id="PTHR30336">
    <property type="entry name" value="INNER MEMBRANE PROTEIN, PROBABLE PERMEASE"/>
    <property type="match status" value="1"/>
</dbReference>
<evidence type="ECO:0000256" key="1">
    <source>
        <dbReference type="SAM" id="Phobius"/>
    </source>
</evidence>
<protein>
    <submittedName>
        <fullName evidence="3">YdcF family protein</fullName>
    </submittedName>
</protein>
<dbReference type="EMBL" id="JAAQQR010000001">
    <property type="protein sequence ID" value="NID03458.1"/>
    <property type="molecule type" value="Genomic_DNA"/>
</dbReference>
<sequence length="249" mass="26881">MLEACYRRTRDARLAESLDIVESLTHPAVQSLLLGAISLAMVFRRRHALAAWTGAIALAWVWLASTPALALALGNSLATSGPAQPPHADAIVVLGGETRPSADWSSVKTRAGKGLALWRAGYAPLLVVSGSDQARAMAEGYAAAGVPVHAIRVESRSRNTHENARDSAAILTASGASEVLLVTSATHMRRASAAFRKTGIKVWPEPTDERHAALYDAPRWLPRRDALTLTARCLYERIALWAYHLHGWI</sequence>
<keyword evidence="4" id="KW-1185">Reference proteome</keyword>
<reference evidence="3 4" key="1">
    <citation type="journal article" date="2011" name="Curr. Microbiol.">
        <title>Luteibacter jiangsuensis sp. nov.: a methamidophos-degrading bacterium isolated from a methamidophos-manufacturing factory.</title>
        <authorList>
            <person name="Wang L."/>
            <person name="Wang G.L."/>
            <person name="Li S.P."/>
            <person name="Jiang J.D."/>
        </authorList>
    </citation>
    <scope>NUCLEOTIDE SEQUENCE [LARGE SCALE GENOMIC DNA]</scope>
    <source>
        <strain evidence="3 4">CGMCC 1.10133</strain>
    </source>
</reference>
<dbReference type="PANTHER" id="PTHR30336:SF4">
    <property type="entry name" value="ENVELOPE BIOGENESIS FACTOR ELYC"/>
    <property type="match status" value="1"/>
</dbReference>
<dbReference type="Pfam" id="PF02698">
    <property type="entry name" value="DUF218"/>
    <property type="match status" value="1"/>
</dbReference>
<name>A0ABX0PYC4_9GAMM</name>
<feature type="transmembrane region" description="Helical" evidence="1">
    <location>
        <begin position="50"/>
        <end position="73"/>
    </location>
</feature>
<dbReference type="InterPro" id="IPR003848">
    <property type="entry name" value="DUF218"/>
</dbReference>
<feature type="domain" description="DUF218" evidence="2">
    <location>
        <begin position="89"/>
        <end position="238"/>
    </location>
</feature>
<gene>
    <name evidence="3" type="ORF">HBF26_01060</name>
</gene>
<keyword evidence="1" id="KW-1133">Transmembrane helix</keyword>
<dbReference type="Proteomes" id="UP001429601">
    <property type="component" value="Unassembled WGS sequence"/>
</dbReference>
<dbReference type="RefSeq" id="WP_167122231.1">
    <property type="nucleotide sequence ID" value="NZ_JAAQQR010000001.1"/>
</dbReference>
<evidence type="ECO:0000313" key="3">
    <source>
        <dbReference type="EMBL" id="NID03458.1"/>
    </source>
</evidence>